<dbReference type="Pfam" id="PF07899">
    <property type="entry name" value="Frigida"/>
    <property type="match status" value="1"/>
</dbReference>
<keyword evidence="10" id="KW-1185">Reference proteome</keyword>
<comment type="similarity">
    <text evidence="1 5">Belongs to the Frigida family.</text>
</comment>
<dbReference type="PANTHER" id="PTHR31791">
    <property type="entry name" value="FRIGIDA-LIKE PROTEIN 3-RELATED"/>
    <property type="match status" value="1"/>
</dbReference>
<dbReference type="Proteomes" id="UP000002051">
    <property type="component" value="Chromosome 3"/>
</dbReference>
<reference evidence="7 10" key="1">
    <citation type="journal article" date="2011" name="Nature">
        <title>The Medicago genome provides insight into the evolution of rhizobial symbioses.</title>
        <authorList>
            <person name="Young N.D."/>
            <person name="Debelle F."/>
            <person name="Oldroyd G.E."/>
            <person name="Geurts R."/>
            <person name="Cannon S.B."/>
            <person name="Udvardi M.K."/>
            <person name="Benedito V.A."/>
            <person name="Mayer K.F."/>
            <person name="Gouzy J."/>
            <person name="Schoof H."/>
            <person name="Van de Peer Y."/>
            <person name="Proost S."/>
            <person name="Cook D.R."/>
            <person name="Meyers B.C."/>
            <person name="Spannagl M."/>
            <person name="Cheung F."/>
            <person name="De Mita S."/>
            <person name="Krishnakumar V."/>
            <person name="Gundlach H."/>
            <person name="Zhou S."/>
            <person name="Mudge J."/>
            <person name="Bharti A.K."/>
            <person name="Murray J.D."/>
            <person name="Naoumkina M.A."/>
            <person name="Rosen B."/>
            <person name="Silverstein K.A."/>
            <person name="Tang H."/>
            <person name="Rombauts S."/>
            <person name="Zhao P.X."/>
            <person name="Zhou P."/>
            <person name="Barbe V."/>
            <person name="Bardou P."/>
            <person name="Bechner M."/>
            <person name="Bellec A."/>
            <person name="Berger A."/>
            <person name="Berges H."/>
            <person name="Bidwell S."/>
            <person name="Bisseling T."/>
            <person name="Choisne N."/>
            <person name="Couloux A."/>
            <person name="Denny R."/>
            <person name="Deshpande S."/>
            <person name="Dai X."/>
            <person name="Doyle J.J."/>
            <person name="Dudez A.M."/>
            <person name="Farmer A.D."/>
            <person name="Fouteau S."/>
            <person name="Franken C."/>
            <person name="Gibelin C."/>
            <person name="Gish J."/>
            <person name="Goldstein S."/>
            <person name="Gonzalez A.J."/>
            <person name="Green P.J."/>
            <person name="Hallab A."/>
            <person name="Hartog M."/>
            <person name="Hua A."/>
            <person name="Humphray S.J."/>
            <person name="Jeong D.H."/>
            <person name="Jing Y."/>
            <person name="Jocker A."/>
            <person name="Kenton S.M."/>
            <person name="Kim D.J."/>
            <person name="Klee K."/>
            <person name="Lai H."/>
            <person name="Lang C."/>
            <person name="Lin S."/>
            <person name="Macmil S.L."/>
            <person name="Magdelenat G."/>
            <person name="Matthews L."/>
            <person name="McCorrison J."/>
            <person name="Monaghan E.L."/>
            <person name="Mun J.H."/>
            <person name="Najar F.Z."/>
            <person name="Nicholson C."/>
            <person name="Noirot C."/>
            <person name="O'Bleness M."/>
            <person name="Paule C.R."/>
            <person name="Poulain J."/>
            <person name="Prion F."/>
            <person name="Qin B."/>
            <person name="Qu C."/>
            <person name="Retzel E.F."/>
            <person name="Riddle C."/>
            <person name="Sallet E."/>
            <person name="Samain S."/>
            <person name="Samson N."/>
            <person name="Sanders I."/>
            <person name="Saurat O."/>
            <person name="Scarpelli C."/>
            <person name="Schiex T."/>
            <person name="Segurens B."/>
            <person name="Severin A.J."/>
            <person name="Sherrier D.J."/>
            <person name="Shi R."/>
            <person name="Sims S."/>
            <person name="Singer S.R."/>
            <person name="Sinharoy S."/>
            <person name="Sterck L."/>
            <person name="Viollet A."/>
            <person name="Wang B.B."/>
            <person name="Wang K."/>
            <person name="Wang M."/>
            <person name="Wang X."/>
            <person name="Warfsmann J."/>
            <person name="Weissenbach J."/>
            <person name="White D.D."/>
            <person name="White J.D."/>
            <person name="Wiley G.B."/>
            <person name="Wincker P."/>
            <person name="Xing Y."/>
            <person name="Yang L."/>
            <person name="Yao Z."/>
            <person name="Ying F."/>
            <person name="Zhai J."/>
            <person name="Zhou L."/>
            <person name="Zuber A."/>
            <person name="Denarie J."/>
            <person name="Dixon R.A."/>
            <person name="May G.D."/>
            <person name="Schwartz D.C."/>
            <person name="Rogers J."/>
            <person name="Quetier F."/>
            <person name="Town C.D."/>
            <person name="Roe B.A."/>
        </authorList>
    </citation>
    <scope>NUCLEOTIDE SEQUENCE [LARGE SCALE GENOMIC DNA]</scope>
    <source>
        <strain evidence="7">A17</strain>
        <strain evidence="9 10">cv. Jemalong A17</strain>
    </source>
</reference>
<reference evidence="7 10" key="2">
    <citation type="journal article" date="2014" name="BMC Genomics">
        <title>An improved genome release (version Mt4.0) for the model legume Medicago truncatula.</title>
        <authorList>
            <person name="Tang H."/>
            <person name="Krishnakumar V."/>
            <person name="Bidwell S."/>
            <person name="Rosen B."/>
            <person name="Chan A."/>
            <person name="Zhou S."/>
            <person name="Gentzbittel L."/>
            <person name="Childs K.L."/>
            <person name="Yandell M."/>
            <person name="Gundlach H."/>
            <person name="Mayer K.F."/>
            <person name="Schwartz D.C."/>
            <person name="Town C.D."/>
        </authorList>
    </citation>
    <scope>GENOME REANNOTATION</scope>
    <source>
        <strain evidence="9 10">cv. Jemalong A17</strain>
    </source>
</reference>
<evidence type="ECO:0000256" key="2">
    <source>
        <dbReference type="ARBA" id="ARBA00022473"/>
    </source>
</evidence>
<dbReference type="GO" id="GO:0030154">
    <property type="term" value="P:cell differentiation"/>
    <property type="evidence" value="ECO:0007669"/>
    <property type="project" value="UniProtKB-KW"/>
</dbReference>
<feature type="region of interest" description="Disordered" evidence="6">
    <location>
        <begin position="72"/>
        <end position="94"/>
    </location>
</feature>
<evidence type="ECO:0000313" key="8">
    <source>
        <dbReference type="EMBL" id="RHN67282.1"/>
    </source>
</evidence>
<dbReference type="OMA" id="MIEPSHH"/>
<name>G7J207_MEDTR</name>
<protein>
    <recommendedName>
        <fullName evidence="5">FRIGIDA-like protein</fullName>
    </recommendedName>
</protein>
<keyword evidence="4 5" id="KW-0287">Flowering</keyword>
<reference evidence="11" key="4">
    <citation type="journal article" date="2018" name="Nat. Plants">
        <title>Whole-genome landscape of Medicago truncatula symbiotic genes.</title>
        <authorList>
            <person name="Pecrix Y."/>
            <person name="Staton S.E."/>
            <person name="Sallet E."/>
            <person name="Lelandais-Briere C."/>
            <person name="Moreau S."/>
            <person name="Carrere S."/>
            <person name="Blein T."/>
            <person name="Jardinaud M.F."/>
            <person name="Latrasse D."/>
            <person name="Zouine M."/>
            <person name="Zahm M."/>
            <person name="Kreplak J."/>
            <person name="Mayjonade B."/>
            <person name="Satge C."/>
            <person name="Perez M."/>
            <person name="Cauet S."/>
            <person name="Marande W."/>
            <person name="Chantry-Darmon C."/>
            <person name="Lopez-Roques C."/>
            <person name="Bouchez O."/>
            <person name="Berard A."/>
            <person name="Debelle F."/>
            <person name="Munos S."/>
            <person name="Bendahmane A."/>
            <person name="Berges H."/>
            <person name="Niebel A."/>
            <person name="Buitink J."/>
            <person name="Frugier F."/>
            <person name="Benhamed M."/>
            <person name="Crespi M."/>
            <person name="Gouzy J."/>
            <person name="Gamas P."/>
        </authorList>
    </citation>
    <scope>NUCLEOTIDE SEQUENCE [LARGE SCALE GENOMIC DNA]</scope>
    <source>
        <strain evidence="11">cv. Jemalong A17</strain>
    </source>
</reference>
<evidence type="ECO:0000256" key="4">
    <source>
        <dbReference type="ARBA" id="ARBA00023089"/>
    </source>
</evidence>
<sequence length="525" mass="59086">MATTLETISSALNLIDSKKQNLKIAFENLQSKSSSLPLSWLQLDSHFTSLQQSLTHRFQFLQSLEQQSQSRTLISNSNAETSKKTNFSTNPKDPISHRKELRVLCEKIDGIGLRNYIDKNYKDKIRVEAELLEEFRSAPDAGEMVLQSLEGFYRVSGNFNDRVLRKMGRICVMLLKVLSVAGVNVSGKAREKALKLAIDWKVRLLGDHGNILGALGFLYLVYGFGIVSEFRGYVLVEFAARAAINGEFMQLCRDIGFTDKVPEIVQKLVEKGKHVLAVKFVFEFSLADKIPPVPILKAAVDESRKLARRRSEEGKRRMEITDRELRVLKRVIEIIEIHKLESEYPRDSLEQRIEQLKGQDPNMKDRTPASILNQHTLQRRQQKRRMKKQQQQNGNKVPRTSTSVGPAAVLKNDTNNDNSTMRQYQQPLVNPSGLFPEHPNPYKIPQATSSGMVASIPTIPSYTGPSTGPYGFAGIPMGPGGNLILGGSHLNSSEPRVPSAFYGSNNFTYGGINRQHHYQAPYYPQ</sequence>
<dbReference type="eggNOG" id="ENOG502QUKS">
    <property type="taxonomic scope" value="Eukaryota"/>
</dbReference>
<dbReference type="Proteomes" id="UP000265566">
    <property type="component" value="Chromosome 3"/>
</dbReference>
<evidence type="ECO:0000313" key="9">
    <source>
        <dbReference type="EnsemblPlants" id="AES70508"/>
    </source>
</evidence>
<dbReference type="EMBL" id="CM001219">
    <property type="protein sequence ID" value="AES70508.1"/>
    <property type="molecule type" value="Genomic_DNA"/>
</dbReference>
<dbReference type="Gramene" id="rna15461">
    <property type="protein sequence ID" value="RHN67282.1"/>
    <property type="gene ID" value="gene15461"/>
</dbReference>
<reference evidence="8" key="5">
    <citation type="journal article" date="2018" name="Nat. Plants">
        <title>Whole-genome landscape of Medicago truncatula symbiotic genes.</title>
        <authorList>
            <person name="Pecrix Y."/>
            <person name="Gamas P."/>
            <person name="Carrere S."/>
        </authorList>
    </citation>
    <scope>NUCLEOTIDE SEQUENCE</scope>
    <source>
        <tissue evidence="8">Leaves</tissue>
    </source>
</reference>
<feature type="compositionally biased region" description="Polar residues" evidence="6">
    <location>
        <begin position="393"/>
        <end position="404"/>
    </location>
</feature>
<dbReference type="PANTHER" id="PTHR31791:SF47">
    <property type="entry name" value="INACTIVE FRIGIDA-LIKE PROTEIN 2"/>
    <property type="match status" value="1"/>
</dbReference>
<keyword evidence="2 5" id="KW-0217">Developmental protein</keyword>
<dbReference type="InterPro" id="IPR012474">
    <property type="entry name" value="Frigida"/>
</dbReference>
<dbReference type="PaxDb" id="3880-AES70508"/>
<reference evidence="9" key="3">
    <citation type="submission" date="2015-04" db="UniProtKB">
        <authorList>
            <consortium name="EnsemblPlants"/>
        </authorList>
    </citation>
    <scope>IDENTIFICATION</scope>
    <source>
        <strain evidence="9">cv. Jemalong A17</strain>
    </source>
</reference>
<accession>G7J207</accession>
<feature type="compositionally biased region" description="Polar residues" evidence="6">
    <location>
        <begin position="72"/>
        <end position="91"/>
    </location>
</feature>
<keyword evidence="3 5" id="KW-0221">Differentiation</keyword>
<gene>
    <name evidence="9" type="primary">11430895</name>
    <name evidence="7" type="ordered locus">MTR_3g056070</name>
    <name evidence="8" type="ORF">MtrunA17_Chr3g0101121</name>
</gene>
<dbReference type="AlphaFoldDB" id="G7J207"/>
<evidence type="ECO:0000256" key="6">
    <source>
        <dbReference type="SAM" id="MobiDB-lite"/>
    </source>
</evidence>
<dbReference type="EnsemblPlants" id="AES70508">
    <property type="protein sequence ID" value="AES70508"/>
    <property type="gene ID" value="MTR_3g056070"/>
</dbReference>
<dbReference type="STRING" id="3880.G7J207"/>
<evidence type="ECO:0000313" key="7">
    <source>
        <dbReference type="EMBL" id="AES70508.1"/>
    </source>
</evidence>
<feature type="compositionally biased region" description="Basic residues" evidence="6">
    <location>
        <begin position="377"/>
        <end position="388"/>
    </location>
</feature>
<feature type="region of interest" description="Disordered" evidence="6">
    <location>
        <begin position="357"/>
        <end position="418"/>
    </location>
</feature>
<evidence type="ECO:0000256" key="3">
    <source>
        <dbReference type="ARBA" id="ARBA00022782"/>
    </source>
</evidence>
<dbReference type="EMBL" id="PSQE01000003">
    <property type="protein sequence ID" value="RHN67282.1"/>
    <property type="molecule type" value="Genomic_DNA"/>
</dbReference>
<feature type="compositionally biased region" description="Basic and acidic residues" evidence="6">
    <location>
        <begin position="357"/>
        <end position="367"/>
    </location>
</feature>
<evidence type="ECO:0000256" key="5">
    <source>
        <dbReference type="RuleBase" id="RU364012"/>
    </source>
</evidence>
<evidence type="ECO:0000313" key="10">
    <source>
        <dbReference type="Proteomes" id="UP000002051"/>
    </source>
</evidence>
<evidence type="ECO:0000313" key="11">
    <source>
        <dbReference type="Proteomes" id="UP000265566"/>
    </source>
</evidence>
<dbReference type="OrthoDB" id="1166059at2759"/>
<dbReference type="GO" id="GO:0009908">
    <property type="term" value="P:flower development"/>
    <property type="evidence" value="ECO:0007669"/>
    <property type="project" value="UniProtKB-KW"/>
</dbReference>
<dbReference type="KEGG" id="mtr:11430895"/>
<proteinExistence type="inferred from homology"/>
<dbReference type="HOGENOM" id="CLU_032433_0_0_1"/>
<evidence type="ECO:0000256" key="1">
    <source>
        <dbReference type="ARBA" id="ARBA00008956"/>
    </source>
</evidence>
<organism evidence="7 10">
    <name type="scientific">Medicago truncatula</name>
    <name type="common">Barrel medic</name>
    <name type="synonym">Medicago tribuloides</name>
    <dbReference type="NCBI Taxonomy" id="3880"/>
    <lineage>
        <taxon>Eukaryota</taxon>
        <taxon>Viridiplantae</taxon>
        <taxon>Streptophyta</taxon>
        <taxon>Embryophyta</taxon>
        <taxon>Tracheophyta</taxon>
        <taxon>Spermatophyta</taxon>
        <taxon>Magnoliopsida</taxon>
        <taxon>eudicotyledons</taxon>
        <taxon>Gunneridae</taxon>
        <taxon>Pentapetalae</taxon>
        <taxon>rosids</taxon>
        <taxon>fabids</taxon>
        <taxon>Fabales</taxon>
        <taxon>Fabaceae</taxon>
        <taxon>Papilionoideae</taxon>
        <taxon>50 kb inversion clade</taxon>
        <taxon>NPAAA clade</taxon>
        <taxon>Hologalegina</taxon>
        <taxon>IRL clade</taxon>
        <taxon>Trifolieae</taxon>
        <taxon>Medicago</taxon>
    </lineage>
</organism>